<keyword evidence="2 6" id="KW-0812">Transmembrane</keyword>
<evidence type="ECO:0000256" key="5">
    <source>
        <dbReference type="SAM" id="MobiDB-lite"/>
    </source>
</evidence>
<dbReference type="InterPro" id="IPR051533">
    <property type="entry name" value="WaaL-like"/>
</dbReference>
<reference evidence="8 9" key="1">
    <citation type="submission" date="2018-10" db="EMBL/GenBank/DDBJ databases">
        <title>Notoacmeibacter sp. M2BS9Y-3-1, whole genome shotgun sequence.</title>
        <authorList>
            <person name="Tuo L."/>
        </authorList>
    </citation>
    <scope>NUCLEOTIDE SEQUENCE [LARGE SCALE GENOMIC DNA]</scope>
    <source>
        <strain evidence="8 9">M2BS9Y-3-1</strain>
    </source>
</reference>
<feature type="transmembrane region" description="Helical" evidence="6">
    <location>
        <begin position="248"/>
        <end position="265"/>
    </location>
</feature>
<dbReference type="InterPro" id="IPR007016">
    <property type="entry name" value="O-antigen_ligase-rel_domated"/>
</dbReference>
<evidence type="ECO:0000256" key="6">
    <source>
        <dbReference type="SAM" id="Phobius"/>
    </source>
</evidence>
<organism evidence="8 9">
    <name type="scientific">Notoacmeibacter ruber</name>
    <dbReference type="NCBI Taxonomy" id="2670375"/>
    <lineage>
        <taxon>Bacteria</taxon>
        <taxon>Pseudomonadati</taxon>
        <taxon>Pseudomonadota</taxon>
        <taxon>Alphaproteobacteria</taxon>
        <taxon>Hyphomicrobiales</taxon>
        <taxon>Notoacmeibacteraceae</taxon>
        <taxon>Notoacmeibacter</taxon>
    </lineage>
</organism>
<proteinExistence type="predicted"/>
<dbReference type="Proteomes" id="UP000281094">
    <property type="component" value="Unassembled WGS sequence"/>
</dbReference>
<evidence type="ECO:0000313" key="8">
    <source>
        <dbReference type="EMBL" id="RLQ87562.1"/>
    </source>
</evidence>
<comment type="subcellular location">
    <subcellularLocation>
        <location evidence="1">Membrane</location>
        <topology evidence="1">Multi-pass membrane protein</topology>
    </subcellularLocation>
</comment>
<dbReference type="Pfam" id="PF04932">
    <property type="entry name" value="Wzy_C"/>
    <property type="match status" value="1"/>
</dbReference>
<feature type="transmembrane region" description="Helical" evidence="6">
    <location>
        <begin position="352"/>
        <end position="372"/>
    </location>
</feature>
<feature type="transmembrane region" description="Helical" evidence="6">
    <location>
        <begin position="159"/>
        <end position="179"/>
    </location>
</feature>
<evidence type="ECO:0000259" key="7">
    <source>
        <dbReference type="Pfam" id="PF04932"/>
    </source>
</evidence>
<evidence type="ECO:0000313" key="9">
    <source>
        <dbReference type="Proteomes" id="UP000281094"/>
    </source>
</evidence>
<feature type="transmembrane region" description="Helical" evidence="6">
    <location>
        <begin position="384"/>
        <end position="401"/>
    </location>
</feature>
<dbReference type="EMBL" id="RCWN01000001">
    <property type="protein sequence ID" value="RLQ87562.1"/>
    <property type="molecule type" value="Genomic_DNA"/>
</dbReference>
<feature type="transmembrane region" description="Helical" evidence="6">
    <location>
        <begin position="199"/>
        <end position="216"/>
    </location>
</feature>
<keyword evidence="9" id="KW-1185">Reference proteome</keyword>
<sequence>MKIFLNSSRLGSVGKERPSRMSDQSNNLVRPTAIAPSKLHALAVCFALASLPLLFSYLFWPGHGPLTNPGNEQLGIVLVLQLCVIILSGTVRTSPRRWGLDALFLLALVPLGVQGWHTILQADAGAVSSLVRWSVLVAFGAAIYIGIRNRHLALTNRTTAMTVVAAALGYVVLFTLVYSDQQEFERLGTVVLGFVNIRYTSHFVAPAIAILLAWAVRHPYLDRRYAVIVGLTAILSVFSFYTGSRGTLLSVAATVAVLVLFSPGFRLWRMLPTLLIVCVAGYGLAALLPPPDDTNFLFFSRLGRMDSGRIAIWLTLLEHWTRAPLLGYGEVNIGPIVGSFVAQAHNSIVQNLFSVGLVGSLAIWTLVAVLFWRMLQALREQDDRALPAIAGIACIFANSLLGGSLFAPYPLALCALMVATFLANQTGGDNLRSAKATAQTDHGPDLAFDPR</sequence>
<accession>A0A3L7JGF5</accession>
<dbReference type="PANTHER" id="PTHR37422">
    <property type="entry name" value="TEICHURONIC ACID BIOSYNTHESIS PROTEIN TUAE"/>
    <property type="match status" value="1"/>
</dbReference>
<feature type="transmembrane region" description="Helical" evidence="6">
    <location>
        <begin position="72"/>
        <end position="91"/>
    </location>
</feature>
<name>A0A3L7JGF5_9HYPH</name>
<feature type="transmembrane region" description="Helical" evidence="6">
    <location>
        <begin position="39"/>
        <end position="60"/>
    </location>
</feature>
<feature type="transmembrane region" description="Helical" evidence="6">
    <location>
        <begin position="129"/>
        <end position="147"/>
    </location>
</feature>
<evidence type="ECO:0000256" key="3">
    <source>
        <dbReference type="ARBA" id="ARBA00022989"/>
    </source>
</evidence>
<dbReference type="AlphaFoldDB" id="A0A3L7JGF5"/>
<keyword evidence="4 6" id="KW-0472">Membrane</keyword>
<feature type="transmembrane region" description="Helical" evidence="6">
    <location>
        <begin position="225"/>
        <end position="242"/>
    </location>
</feature>
<dbReference type="GO" id="GO:0016020">
    <property type="term" value="C:membrane"/>
    <property type="evidence" value="ECO:0007669"/>
    <property type="project" value="UniProtKB-SubCell"/>
</dbReference>
<feature type="region of interest" description="Disordered" evidence="5">
    <location>
        <begin position="1"/>
        <end position="25"/>
    </location>
</feature>
<comment type="caution">
    <text evidence="8">The sequence shown here is derived from an EMBL/GenBank/DDBJ whole genome shotgun (WGS) entry which is preliminary data.</text>
</comment>
<feature type="transmembrane region" description="Helical" evidence="6">
    <location>
        <begin position="98"/>
        <end position="117"/>
    </location>
</feature>
<gene>
    <name evidence="8" type="ORF">D8780_04415</name>
</gene>
<evidence type="ECO:0000256" key="4">
    <source>
        <dbReference type="ARBA" id="ARBA00023136"/>
    </source>
</evidence>
<feature type="compositionally biased region" description="Polar residues" evidence="5">
    <location>
        <begin position="1"/>
        <end position="10"/>
    </location>
</feature>
<dbReference type="PANTHER" id="PTHR37422:SF13">
    <property type="entry name" value="LIPOPOLYSACCHARIDE BIOSYNTHESIS PROTEIN PA4999-RELATED"/>
    <property type="match status" value="1"/>
</dbReference>
<keyword evidence="3 6" id="KW-1133">Transmembrane helix</keyword>
<feature type="domain" description="O-antigen ligase-related" evidence="7">
    <location>
        <begin position="232"/>
        <end position="362"/>
    </location>
</feature>
<feature type="transmembrane region" description="Helical" evidence="6">
    <location>
        <begin position="270"/>
        <end position="288"/>
    </location>
</feature>
<dbReference type="RefSeq" id="WP_121644531.1">
    <property type="nucleotide sequence ID" value="NZ_RCWN01000001.1"/>
</dbReference>
<protein>
    <recommendedName>
        <fullName evidence="7">O-antigen ligase-related domain-containing protein</fullName>
    </recommendedName>
</protein>
<evidence type="ECO:0000256" key="2">
    <source>
        <dbReference type="ARBA" id="ARBA00022692"/>
    </source>
</evidence>
<evidence type="ECO:0000256" key="1">
    <source>
        <dbReference type="ARBA" id="ARBA00004141"/>
    </source>
</evidence>